<evidence type="ECO:0000256" key="1">
    <source>
        <dbReference type="ARBA" id="ARBA00009437"/>
    </source>
</evidence>
<evidence type="ECO:0000259" key="5">
    <source>
        <dbReference type="PROSITE" id="PS50931"/>
    </source>
</evidence>
<accession>A0ABM8QYH8</accession>
<dbReference type="Proteomes" id="UP000673821">
    <property type="component" value="Unassembled WGS sequence"/>
</dbReference>
<name>A0ABM8QYH8_9BURK</name>
<comment type="similarity">
    <text evidence="1">Belongs to the LysR transcriptional regulatory family.</text>
</comment>
<dbReference type="Gene3D" id="3.40.190.290">
    <property type="match status" value="1"/>
</dbReference>
<dbReference type="InterPro" id="IPR036390">
    <property type="entry name" value="WH_DNA-bd_sf"/>
</dbReference>
<dbReference type="Pfam" id="PF00126">
    <property type="entry name" value="HTH_1"/>
    <property type="match status" value="1"/>
</dbReference>
<sequence>MLNALTFDQLRILVSVSESGSFSAAGRHLGRVQSAISHTIQTLEFTQGVTLFDRSRKTPRLTEAGAALVTQARRVLRQADVFEDMARSIADGQEAELSIAADSFVPAQPLIESLKALRDAFPSLPLTLYTEGLGAAQRRIRDRTASLALCAMFPTGEPELQAYPLMSMTMIPVVGASHPLAAEKGPLTRDALMLHIQLVLTDPVDSRGPSYSIVSSNIWRFVEQSRRLDFILAGFGWANMPTHLVAPFIADGRLVALEIDDVGITPPAIQIFAVHDRSSPPRKVGLWLLDHLLERFSARSNPA</sequence>
<dbReference type="InterPro" id="IPR036388">
    <property type="entry name" value="WH-like_DNA-bd_sf"/>
</dbReference>
<dbReference type="SUPFAM" id="SSF53850">
    <property type="entry name" value="Periplasmic binding protein-like II"/>
    <property type="match status" value="1"/>
</dbReference>
<keyword evidence="2" id="KW-0805">Transcription regulation</keyword>
<evidence type="ECO:0000256" key="3">
    <source>
        <dbReference type="ARBA" id="ARBA00023125"/>
    </source>
</evidence>
<protein>
    <submittedName>
        <fullName evidence="6">HTH-type transcriptional regulator YhaJ</fullName>
    </submittedName>
</protein>
<gene>
    <name evidence="6" type="primary">yhaJ_1</name>
    <name evidence="6" type="ORF">R69776_01601</name>
</gene>
<evidence type="ECO:0000256" key="2">
    <source>
        <dbReference type="ARBA" id="ARBA00023015"/>
    </source>
</evidence>
<reference evidence="6 7" key="1">
    <citation type="submission" date="2021-02" db="EMBL/GenBank/DDBJ databases">
        <authorList>
            <person name="Vanwijnsberghe S."/>
        </authorList>
    </citation>
    <scope>NUCLEOTIDE SEQUENCE [LARGE SCALE GENOMIC DNA]</scope>
    <source>
        <strain evidence="6 7">R-69776</strain>
    </source>
</reference>
<keyword evidence="7" id="KW-1185">Reference proteome</keyword>
<dbReference type="InterPro" id="IPR000847">
    <property type="entry name" value="LysR_HTH_N"/>
</dbReference>
<evidence type="ECO:0000256" key="4">
    <source>
        <dbReference type="ARBA" id="ARBA00023163"/>
    </source>
</evidence>
<proteinExistence type="inferred from homology"/>
<dbReference type="Pfam" id="PF03466">
    <property type="entry name" value="LysR_substrate"/>
    <property type="match status" value="1"/>
</dbReference>
<keyword evidence="3" id="KW-0238">DNA-binding</keyword>
<feature type="domain" description="HTH lysR-type" evidence="5">
    <location>
        <begin position="5"/>
        <end position="62"/>
    </location>
</feature>
<dbReference type="PROSITE" id="PS50931">
    <property type="entry name" value="HTH_LYSR"/>
    <property type="match status" value="1"/>
</dbReference>
<organism evidence="6 7">
    <name type="scientific">Paraburkholderia nemoris</name>
    <dbReference type="NCBI Taxonomy" id="2793076"/>
    <lineage>
        <taxon>Bacteria</taxon>
        <taxon>Pseudomonadati</taxon>
        <taxon>Pseudomonadota</taxon>
        <taxon>Betaproteobacteria</taxon>
        <taxon>Burkholderiales</taxon>
        <taxon>Burkholderiaceae</taxon>
        <taxon>Paraburkholderia</taxon>
    </lineage>
</organism>
<comment type="caution">
    <text evidence="6">The sequence shown here is derived from an EMBL/GenBank/DDBJ whole genome shotgun (WGS) entry which is preliminary data.</text>
</comment>
<dbReference type="EMBL" id="CAJNBH010000004">
    <property type="protein sequence ID" value="CAE6722596.1"/>
    <property type="molecule type" value="Genomic_DNA"/>
</dbReference>
<dbReference type="SUPFAM" id="SSF46785">
    <property type="entry name" value="Winged helix' DNA-binding domain"/>
    <property type="match status" value="1"/>
</dbReference>
<keyword evidence="4" id="KW-0804">Transcription</keyword>
<dbReference type="RefSeq" id="WP_200658223.1">
    <property type="nucleotide sequence ID" value="NZ_CAJNBH010000004.1"/>
</dbReference>
<dbReference type="PANTHER" id="PTHR30126">
    <property type="entry name" value="HTH-TYPE TRANSCRIPTIONAL REGULATOR"/>
    <property type="match status" value="1"/>
</dbReference>
<dbReference type="PANTHER" id="PTHR30126:SF91">
    <property type="entry name" value="LYSR FAMILY TRANSCRIPTIONAL REGULATOR"/>
    <property type="match status" value="1"/>
</dbReference>
<dbReference type="InterPro" id="IPR005119">
    <property type="entry name" value="LysR_subst-bd"/>
</dbReference>
<dbReference type="Gene3D" id="1.10.10.10">
    <property type="entry name" value="Winged helix-like DNA-binding domain superfamily/Winged helix DNA-binding domain"/>
    <property type="match status" value="1"/>
</dbReference>
<evidence type="ECO:0000313" key="7">
    <source>
        <dbReference type="Proteomes" id="UP000673821"/>
    </source>
</evidence>
<evidence type="ECO:0000313" key="6">
    <source>
        <dbReference type="EMBL" id="CAE6722596.1"/>
    </source>
</evidence>